<dbReference type="InterPro" id="IPR013589">
    <property type="entry name" value="Bac_transglu_N"/>
</dbReference>
<gene>
    <name evidence="3" type="ORF">EMQ25_10300</name>
</gene>
<accession>A0A433XB04</accession>
<dbReference type="Pfam" id="PF01841">
    <property type="entry name" value="Transglut_core"/>
    <property type="match status" value="1"/>
</dbReference>
<proteinExistence type="predicted"/>
<protein>
    <submittedName>
        <fullName evidence="3">Transglutaminase family protein</fullName>
    </submittedName>
</protein>
<dbReference type="SMART" id="SM00460">
    <property type="entry name" value="TGc"/>
    <property type="match status" value="1"/>
</dbReference>
<dbReference type="OrthoDB" id="9804023at2"/>
<reference evidence="3 4" key="1">
    <citation type="journal article" date="2016" name="Int. J. Syst. Evol. Microbiol.">
        <title>Arsenicitalea aurantiaca gen. nov., sp. nov., a new member of the family Hyphomicrobiaceae, isolated from high-arsenic sediment.</title>
        <authorList>
            <person name="Mu Y."/>
            <person name="Zhou L."/>
            <person name="Zeng X.C."/>
            <person name="Liu L."/>
            <person name="Pan Y."/>
            <person name="Chen X."/>
            <person name="Wang J."/>
            <person name="Li S."/>
            <person name="Li W.J."/>
            <person name="Wang Y."/>
        </authorList>
    </citation>
    <scope>NUCLEOTIDE SEQUENCE [LARGE SCALE GENOMIC DNA]</scope>
    <source>
        <strain evidence="3 4">42-50</strain>
    </source>
</reference>
<dbReference type="AlphaFoldDB" id="A0A433XB04"/>
<dbReference type="Gene3D" id="3.10.620.30">
    <property type="match status" value="1"/>
</dbReference>
<dbReference type="Pfam" id="PF08379">
    <property type="entry name" value="Bact_transglu_N"/>
    <property type="match status" value="1"/>
</dbReference>
<evidence type="ECO:0000259" key="2">
    <source>
        <dbReference type="SMART" id="SM00460"/>
    </source>
</evidence>
<comment type="caution">
    <text evidence="3">The sequence shown here is derived from an EMBL/GenBank/DDBJ whole genome shotgun (WGS) entry which is preliminary data.</text>
</comment>
<dbReference type="SUPFAM" id="SSF54001">
    <property type="entry name" value="Cysteine proteinases"/>
    <property type="match status" value="1"/>
</dbReference>
<dbReference type="PANTHER" id="PTHR33490">
    <property type="entry name" value="BLR5614 PROTEIN-RELATED"/>
    <property type="match status" value="1"/>
</dbReference>
<dbReference type="Proteomes" id="UP000281547">
    <property type="component" value="Unassembled WGS sequence"/>
</dbReference>
<evidence type="ECO:0000256" key="1">
    <source>
        <dbReference type="SAM" id="MobiDB-lite"/>
    </source>
</evidence>
<organism evidence="3 4">
    <name type="scientific">Arsenicitalea aurantiaca</name>
    <dbReference type="NCBI Taxonomy" id="1783274"/>
    <lineage>
        <taxon>Bacteria</taxon>
        <taxon>Pseudomonadati</taxon>
        <taxon>Pseudomonadota</taxon>
        <taxon>Alphaproteobacteria</taxon>
        <taxon>Hyphomicrobiales</taxon>
        <taxon>Devosiaceae</taxon>
        <taxon>Arsenicitalea</taxon>
    </lineage>
</organism>
<dbReference type="InterPro" id="IPR002931">
    <property type="entry name" value="Transglutaminase-like"/>
</dbReference>
<dbReference type="RefSeq" id="WP_127188489.1">
    <property type="nucleotide sequence ID" value="NZ_RZNJ01000003.1"/>
</dbReference>
<dbReference type="InterPro" id="IPR038765">
    <property type="entry name" value="Papain-like_cys_pep_sf"/>
</dbReference>
<evidence type="ECO:0000313" key="4">
    <source>
        <dbReference type="Proteomes" id="UP000281547"/>
    </source>
</evidence>
<dbReference type="PANTHER" id="PTHR33490:SF6">
    <property type="entry name" value="SLL1049 PROTEIN"/>
    <property type="match status" value="1"/>
</dbReference>
<sequence length="280" mass="30049">MKIEIRHHLRVAIGPDLTRAIEHLLLTPQSGTTQTVDAWSIEMPGFAEAARFKDAYGNVAHLVCQTHPEPELSVLVAGSVETHDTHGVVGKPDGAPVPTLYKRQTALTRSPVTVHGKFRHAERSGQARIPLLHQIMERVGELYRFGLAEDDAPEAEGPSQSQTMGTMTQSQTMGTPARPEGKAEDFAHAFIGAARALDIPARFVTGYLAAEDDRPAVFHAWAEAWDDALGWIGFDAALGLCPAERHVRVAVGLDAATCPPIRTVPATGAPEVLALSVTPA</sequence>
<evidence type="ECO:0000313" key="3">
    <source>
        <dbReference type="EMBL" id="RUT31243.1"/>
    </source>
</evidence>
<feature type="domain" description="Transglutaminase-like" evidence="2">
    <location>
        <begin position="175"/>
        <end position="238"/>
    </location>
</feature>
<feature type="region of interest" description="Disordered" evidence="1">
    <location>
        <begin position="151"/>
        <end position="181"/>
    </location>
</feature>
<keyword evidence="4" id="KW-1185">Reference proteome</keyword>
<dbReference type="EMBL" id="RZNJ01000003">
    <property type="protein sequence ID" value="RUT31243.1"/>
    <property type="molecule type" value="Genomic_DNA"/>
</dbReference>
<feature type="compositionally biased region" description="Low complexity" evidence="1">
    <location>
        <begin position="159"/>
        <end position="175"/>
    </location>
</feature>
<name>A0A433XB04_9HYPH</name>